<comment type="caution">
    <text evidence="1">The sequence shown here is derived from an EMBL/GenBank/DDBJ whole genome shotgun (WGS) entry which is preliminary data.</text>
</comment>
<name>A0A5C7B7A1_9BACT</name>
<dbReference type="AlphaFoldDB" id="A0A5C7B7A1"/>
<evidence type="ECO:0000313" key="2">
    <source>
        <dbReference type="Proteomes" id="UP000321935"/>
    </source>
</evidence>
<dbReference type="EMBL" id="VORW01000002">
    <property type="protein sequence ID" value="TXE13732.1"/>
    <property type="molecule type" value="Genomic_DNA"/>
</dbReference>
<evidence type="ECO:0000313" key="1">
    <source>
        <dbReference type="EMBL" id="TXE13732.1"/>
    </source>
</evidence>
<dbReference type="Proteomes" id="UP000321935">
    <property type="component" value="Unassembled WGS sequence"/>
</dbReference>
<accession>A0A5C7B7A1</accession>
<proteinExistence type="predicted"/>
<reference evidence="1 2" key="1">
    <citation type="submission" date="2019-08" db="EMBL/GenBank/DDBJ databases">
        <title>Genomes sequence of Algoriphagus aquimarinus ACAM450.</title>
        <authorList>
            <person name="Bowman J.P."/>
        </authorList>
    </citation>
    <scope>NUCLEOTIDE SEQUENCE [LARGE SCALE GENOMIC DNA]</scope>
    <source>
        <strain evidence="1 2">ACAM 450</strain>
    </source>
</reference>
<protein>
    <submittedName>
        <fullName evidence="1">Uncharacterized protein</fullName>
    </submittedName>
</protein>
<gene>
    <name evidence="1" type="ORF">ESV85_07135</name>
</gene>
<dbReference type="OrthoDB" id="7595944at2"/>
<dbReference type="RefSeq" id="WP_146916087.1">
    <property type="nucleotide sequence ID" value="NZ_VORW01000002.1"/>
</dbReference>
<sequence>MPREKILLTVTTYPLPSRSYDELVCTAGMREDGTWIRIYPMPLSYLKGMKSTGKVKSRKYTWIELDLVKRTDDFRPESYSPKDYEFKDIVIGDTIDTKNNWKVRKSICLQNVYTNLTKLIEDSKAPKNVSLATFKPTKINRLIIQKDEADWKPVWKALQKQMDMFNEPKAEAKEAFPKVPWKFKYEFEDDEGKVSKLMIEDWEIGQLYWNCLEGAKGDPQIALEKVRQQYEKNFLENKDLYFFLGTTKEWHTRRANNPFVIIGVFYPMLPPKPDPTPLFG</sequence>
<organism evidence="1 2">
    <name type="scientific">Algoriphagus aquimarinus</name>
    <dbReference type="NCBI Taxonomy" id="237018"/>
    <lineage>
        <taxon>Bacteria</taxon>
        <taxon>Pseudomonadati</taxon>
        <taxon>Bacteroidota</taxon>
        <taxon>Cytophagia</taxon>
        <taxon>Cytophagales</taxon>
        <taxon>Cyclobacteriaceae</taxon>
        <taxon>Algoriphagus</taxon>
    </lineage>
</organism>